<sequence length="271" mass="29748">MCKMTTSLKLVIREGLPPFRPAPDNGFAWVLDVAGADWWHHAYLVDAPVHLCLYQIVQCRPCTTRPDSISLFLSSRSALAIEMREPMARIRSCPRASTQGKSGGGRAGSEAGREDTRETNRGRERERQKDLPWRRGWTSGGTRRASHAYARREGAAGTWPIRCPILSKASPRIAGHLQLQERWPTDDCMIAADRGYGSSPLLAPPNAPPSGTSHLNLHGLKSSIDVQLIVATRSACRQGVGEKGTKGGRRRISSFRLGHGDNPSPSYGSRF</sequence>
<reference evidence="2" key="1">
    <citation type="journal article" date="2021" name="Nat. Commun.">
        <title>Genetic determinants of endophytism in the Arabidopsis root mycobiome.</title>
        <authorList>
            <person name="Mesny F."/>
            <person name="Miyauchi S."/>
            <person name="Thiergart T."/>
            <person name="Pickel B."/>
            <person name="Atanasova L."/>
            <person name="Karlsson M."/>
            <person name="Huettel B."/>
            <person name="Barry K.W."/>
            <person name="Haridas S."/>
            <person name="Chen C."/>
            <person name="Bauer D."/>
            <person name="Andreopoulos W."/>
            <person name="Pangilinan J."/>
            <person name="LaButti K."/>
            <person name="Riley R."/>
            <person name="Lipzen A."/>
            <person name="Clum A."/>
            <person name="Drula E."/>
            <person name="Henrissat B."/>
            <person name="Kohler A."/>
            <person name="Grigoriev I.V."/>
            <person name="Martin F.M."/>
            <person name="Hacquard S."/>
        </authorList>
    </citation>
    <scope>NUCLEOTIDE SEQUENCE</scope>
    <source>
        <strain evidence="2">MPI-CAGE-CH-0243</strain>
    </source>
</reference>
<dbReference type="Proteomes" id="UP000700596">
    <property type="component" value="Unassembled WGS sequence"/>
</dbReference>
<organism evidence="2 3">
    <name type="scientific">Dendryphion nanum</name>
    <dbReference type="NCBI Taxonomy" id="256645"/>
    <lineage>
        <taxon>Eukaryota</taxon>
        <taxon>Fungi</taxon>
        <taxon>Dikarya</taxon>
        <taxon>Ascomycota</taxon>
        <taxon>Pezizomycotina</taxon>
        <taxon>Dothideomycetes</taxon>
        <taxon>Pleosporomycetidae</taxon>
        <taxon>Pleosporales</taxon>
        <taxon>Torulaceae</taxon>
        <taxon>Dendryphion</taxon>
    </lineage>
</organism>
<name>A0A9P9DGP7_9PLEO</name>
<feature type="compositionally biased region" description="Low complexity" evidence="1">
    <location>
        <begin position="134"/>
        <end position="143"/>
    </location>
</feature>
<feature type="compositionally biased region" description="Basic and acidic residues" evidence="1">
    <location>
        <begin position="111"/>
        <end position="133"/>
    </location>
</feature>
<evidence type="ECO:0000313" key="3">
    <source>
        <dbReference type="Proteomes" id="UP000700596"/>
    </source>
</evidence>
<dbReference type="AlphaFoldDB" id="A0A9P9DGP7"/>
<keyword evidence="3" id="KW-1185">Reference proteome</keyword>
<gene>
    <name evidence="2" type="ORF">B0J11DRAFT_591741</name>
</gene>
<feature type="region of interest" description="Disordered" evidence="1">
    <location>
        <begin position="90"/>
        <end position="151"/>
    </location>
</feature>
<comment type="caution">
    <text evidence="2">The sequence shown here is derived from an EMBL/GenBank/DDBJ whole genome shotgun (WGS) entry which is preliminary data.</text>
</comment>
<proteinExistence type="predicted"/>
<feature type="region of interest" description="Disordered" evidence="1">
    <location>
        <begin position="238"/>
        <end position="271"/>
    </location>
</feature>
<dbReference type="EMBL" id="JAGMWT010000012">
    <property type="protein sequence ID" value="KAH7119110.1"/>
    <property type="molecule type" value="Genomic_DNA"/>
</dbReference>
<protein>
    <submittedName>
        <fullName evidence="2">Uncharacterized protein</fullName>
    </submittedName>
</protein>
<accession>A0A9P9DGP7</accession>
<evidence type="ECO:0000313" key="2">
    <source>
        <dbReference type="EMBL" id="KAH7119110.1"/>
    </source>
</evidence>
<evidence type="ECO:0000256" key="1">
    <source>
        <dbReference type="SAM" id="MobiDB-lite"/>
    </source>
</evidence>